<evidence type="ECO:0000256" key="2">
    <source>
        <dbReference type="ARBA" id="ARBA00022676"/>
    </source>
</evidence>
<evidence type="ECO:0008006" key="7">
    <source>
        <dbReference type="Google" id="ProtNLM"/>
    </source>
</evidence>
<dbReference type="Gene3D" id="3.40.50.2000">
    <property type="entry name" value="Glycogen Phosphorylase B"/>
    <property type="match status" value="2"/>
</dbReference>
<dbReference type="CDD" id="cd03784">
    <property type="entry name" value="GT1_Gtf-like"/>
    <property type="match status" value="1"/>
</dbReference>
<dbReference type="Proteomes" id="UP000000226">
    <property type="component" value="Chromosome 3"/>
</dbReference>
<organism evidence="5 6">
    <name type="scientific">Phaseolus vulgaris</name>
    <name type="common">Kidney bean</name>
    <name type="synonym">French bean</name>
    <dbReference type="NCBI Taxonomy" id="3885"/>
    <lineage>
        <taxon>Eukaryota</taxon>
        <taxon>Viridiplantae</taxon>
        <taxon>Streptophyta</taxon>
        <taxon>Embryophyta</taxon>
        <taxon>Tracheophyta</taxon>
        <taxon>Spermatophyta</taxon>
        <taxon>Magnoliopsida</taxon>
        <taxon>eudicotyledons</taxon>
        <taxon>Gunneridae</taxon>
        <taxon>Pentapetalae</taxon>
        <taxon>rosids</taxon>
        <taxon>fabids</taxon>
        <taxon>Fabales</taxon>
        <taxon>Fabaceae</taxon>
        <taxon>Papilionoideae</taxon>
        <taxon>50 kb inversion clade</taxon>
        <taxon>NPAAA clade</taxon>
        <taxon>indigoferoid/millettioid clade</taxon>
        <taxon>Phaseoleae</taxon>
        <taxon>Phaseolus</taxon>
    </lineage>
</organism>
<feature type="compositionally biased region" description="Basic and acidic residues" evidence="4">
    <location>
        <begin position="453"/>
        <end position="465"/>
    </location>
</feature>
<protein>
    <recommendedName>
        <fullName evidence="7">Glycosyltransferase</fullName>
    </recommendedName>
</protein>
<name>V7C851_PHAVU</name>
<dbReference type="Pfam" id="PF00201">
    <property type="entry name" value="UDPGT"/>
    <property type="match status" value="1"/>
</dbReference>
<evidence type="ECO:0000256" key="3">
    <source>
        <dbReference type="ARBA" id="ARBA00022679"/>
    </source>
</evidence>
<evidence type="ECO:0000256" key="1">
    <source>
        <dbReference type="ARBA" id="ARBA00009995"/>
    </source>
</evidence>
<dbReference type="GO" id="GO:0035251">
    <property type="term" value="F:UDP-glucosyltransferase activity"/>
    <property type="evidence" value="ECO:0007669"/>
    <property type="project" value="TreeGrafter"/>
</dbReference>
<dbReference type="OrthoDB" id="5835829at2759"/>
<dbReference type="EMBL" id="CM002290">
    <property type="protein sequence ID" value="ESW25450.1"/>
    <property type="molecule type" value="Genomic_DNA"/>
</dbReference>
<gene>
    <name evidence="5" type="ORF">PHAVU_003G036900g</name>
</gene>
<dbReference type="PANTHER" id="PTHR48047:SF28">
    <property type="entry name" value="F11M15.8 PROTEIN"/>
    <property type="match status" value="1"/>
</dbReference>
<dbReference type="FunFam" id="3.40.50.2000:FF:000143">
    <property type="entry name" value="UDP-glycosyltransferase 89B1"/>
    <property type="match status" value="1"/>
</dbReference>
<accession>V7C851</accession>
<dbReference type="eggNOG" id="KOG1192">
    <property type="taxonomic scope" value="Eukaryota"/>
</dbReference>
<evidence type="ECO:0000313" key="5">
    <source>
        <dbReference type="EMBL" id="ESW25450.1"/>
    </source>
</evidence>
<dbReference type="FunFam" id="3.40.50.2000:FF:000064">
    <property type="entry name" value="Glycosyltransferase"/>
    <property type="match status" value="1"/>
</dbReference>
<dbReference type="InterPro" id="IPR002213">
    <property type="entry name" value="UDP_glucos_trans"/>
</dbReference>
<dbReference type="OMA" id="WACVFNT"/>
<comment type="similarity">
    <text evidence="1">Belongs to the UDP-glycosyltransferase family.</text>
</comment>
<dbReference type="PANTHER" id="PTHR48047">
    <property type="entry name" value="GLYCOSYLTRANSFERASE"/>
    <property type="match status" value="1"/>
</dbReference>
<evidence type="ECO:0000256" key="4">
    <source>
        <dbReference type="SAM" id="MobiDB-lite"/>
    </source>
</evidence>
<feature type="region of interest" description="Disordered" evidence="4">
    <location>
        <begin position="1"/>
        <end position="21"/>
    </location>
</feature>
<dbReference type="AlphaFoldDB" id="V7C851"/>
<dbReference type="SUPFAM" id="SSF53756">
    <property type="entry name" value="UDP-Glycosyltransferase/glycogen phosphorylase"/>
    <property type="match status" value="1"/>
</dbReference>
<keyword evidence="6" id="KW-1185">Reference proteome</keyword>
<evidence type="ECO:0000313" key="6">
    <source>
        <dbReference type="Proteomes" id="UP000000226"/>
    </source>
</evidence>
<dbReference type="Gramene" id="ESW25450">
    <property type="protein sequence ID" value="ESW25450"/>
    <property type="gene ID" value="PHAVU_003G036900g"/>
</dbReference>
<keyword evidence="3" id="KW-0808">Transferase</keyword>
<proteinExistence type="inferred from homology"/>
<keyword evidence="2" id="KW-0328">Glycosyltransferase</keyword>
<sequence>MVIRESRGSKKACIHSSSSSTDLPLFKSNTMSKVHILVFPYPAQGHILPLLDLTHHLALAGITITIIITPKNLPILTPLLSSHPNTIQTLVLPFPPHPKIPAAAENIREVGNAGNYPFINALSKLQPQIIHWFTTHPNPPAALLSEFFLGWTQQLADQLTIPRIAFYSVAAFFTTVFTRCWHNSNEINNNNNSEIHFHGIPGTPSFKRDHLPSVFLRYRESDPDAEFVKESFLSNDAAWACVFNTFHALESTYLDHIRAELGHARVYAVGPLGSNRAENPSAGSEVLNWLDALEEEGSVLYVCFGSQKLLKKKQMEALALGLERSQTRFVWVAPTPSEEQMEEGYGSVPDGFVDRVSGRGVVVTGWVPQVAILSHRVVGGFLSHCGWNSVTEAMVSGVVIVGWPMEADQFLNARLLMEERGVAVRVCEGGDSVPDPDELGRVVKRVMSAESPEKQRAKLMREEGVRAVSEGGDSSMEVDRLIEALLQLGDKQGR</sequence>
<feature type="region of interest" description="Disordered" evidence="4">
    <location>
        <begin position="453"/>
        <end position="472"/>
    </location>
</feature>
<reference evidence="6" key="1">
    <citation type="journal article" date="2014" name="Nat. Genet.">
        <title>A reference genome for common bean and genome-wide analysis of dual domestications.</title>
        <authorList>
            <person name="Schmutz J."/>
            <person name="McClean P.E."/>
            <person name="Mamidi S."/>
            <person name="Wu G.A."/>
            <person name="Cannon S.B."/>
            <person name="Grimwood J."/>
            <person name="Jenkins J."/>
            <person name="Shu S."/>
            <person name="Song Q."/>
            <person name="Chavarro C."/>
            <person name="Torres-Torres M."/>
            <person name="Geffroy V."/>
            <person name="Moghaddam S.M."/>
            <person name="Gao D."/>
            <person name="Abernathy B."/>
            <person name="Barry K."/>
            <person name="Blair M."/>
            <person name="Brick M.A."/>
            <person name="Chovatia M."/>
            <person name="Gepts P."/>
            <person name="Goodstein D.M."/>
            <person name="Gonzales M."/>
            <person name="Hellsten U."/>
            <person name="Hyten D.L."/>
            <person name="Jia G."/>
            <person name="Kelly J.D."/>
            <person name="Kudrna D."/>
            <person name="Lee R."/>
            <person name="Richard M.M."/>
            <person name="Miklas P.N."/>
            <person name="Osorno J.M."/>
            <person name="Rodrigues J."/>
            <person name="Thareau V."/>
            <person name="Urrea C.A."/>
            <person name="Wang M."/>
            <person name="Yu Y."/>
            <person name="Zhang M."/>
            <person name="Wing R.A."/>
            <person name="Cregan P.B."/>
            <person name="Rokhsar D.S."/>
            <person name="Jackson S.A."/>
        </authorList>
    </citation>
    <scope>NUCLEOTIDE SEQUENCE [LARGE SCALE GENOMIC DNA]</scope>
    <source>
        <strain evidence="6">cv. G19833</strain>
    </source>
</reference>